<dbReference type="KEGG" id="cuh:BJN34_21345"/>
<proteinExistence type="predicted"/>
<evidence type="ECO:0000313" key="2">
    <source>
        <dbReference type="EMBL" id="AQV96417.1"/>
    </source>
</evidence>
<evidence type="ECO:0000256" key="1">
    <source>
        <dbReference type="SAM" id="MobiDB-lite"/>
    </source>
</evidence>
<organism evidence="2 3">
    <name type="scientific">Cupriavidus necator</name>
    <name type="common">Alcaligenes eutrophus</name>
    <name type="synonym">Ralstonia eutropha</name>
    <dbReference type="NCBI Taxonomy" id="106590"/>
    <lineage>
        <taxon>Bacteria</taxon>
        <taxon>Pseudomonadati</taxon>
        <taxon>Pseudomonadota</taxon>
        <taxon>Betaproteobacteria</taxon>
        <taxon>Burkholderiales</taxon>
        <taxon>Burkholderiaceae</taxon>
        <taxon>Cupriavidus</taxon>
    </lineage>
</organism>
<dbReference type="RefSeq" id="WP_078198886.1">
    <property type="nucleotide sequence ID" value="NZ_CP017758.1"/>
</dbReference>
<sequence length="183" mass="20320">MERLVGQLEKTDAGRREMAARTGALDRRRRALLIMVDGRTSAEDLLIRARQLGLDEETLFDLQRSGFIRNVAEPEAGSAVQPSSEPEPPAAKAGVRLHKRSLAAARMYLMDMMVRTFGPKDHPARTHLIEATDQAAVEQAFKWFLEILRGMATPSMVAHVEESFRNLLPIDDENLARGSVDAG</sequence>
<feature type="region of interest" description="Disordered" evidence="1">
    <location>
        <begin position="74"/>
        <end position="94"/>
    </location>
</feature>
<dbReference type="AlphaFoldDB" id="A0A1U9UVG5"/>
<accession>A0A1U9UVG5</accession>
<protein>
    <submittedName>
        <fullName evidence="2">Uncharacterized protein</fullName>
    </submittedName>
</protein>
<gene>
    <name evidence="2" type="ORF">BJN34_21345</name>
</gene>
<dbReference type="Proteomes" id="UP000189627">
    <property type="component" value="Chromosome 2"/>
</dbReference>
<dbReference type="OrthoDB" id="8965824at2"/>
<dbReference type="EMBL" id="CP017758">
    <property type="protein sequence ID" value="AQV96417.1"/>
    <property type="molecule type" value="Genomic_DNA"/>
</dbReference>
<evidence type="ECO:0000313" key="3">
    <source>
        <dbReference type="Proteomes" id="UP000189627"/>
    </source>
</evidence>
<name>A0A1U9UVG5_CUPNE</name>
<reference evidence="3" key="1">
    <citation type="submission" date="2017-02" db="EMBL/GenBank/DDBJ databases">
        <title>Complete genome sequence of Cupriavidus necator strain NH9, a 3-chlorobenzoate degrader.</title>
        <authorList>
            <person name="Moriuchi R."/>
            <person name="Dohra H."/>
            <person name="Ogawa N."/>
        </authorList>
    </citation>
    <scope>NUCLEOTIDE SEQUENCE [LARGE SCALE GENOMIC DNA]</scope>
    <source>
        <strain evidence="3">NH9</strain>
    </source>
</reference>